<name>A0A433DFU2_9FUNG</name>
<evidence type="ECO:0000313" key="1">
    <source>
        <dbReference type="EMBL" id="RUP49720.1"/>
    </source>
</evidence>
<dbReference type="Proteomes" id="UP000268093">
    <property type="component" value="Unassembled WGS sequence"/>
</dbReference>
<organism evidence="1 2">
    <name type="scientific">Jimgerdemannia flammicorona</name>
    <dbReference type="NCBI Taxonomy" id="994334"/>
    <lineage>
        <taxon>Eukaryota</taxon>
        <taxon>Fungi</taxon>
        <taxon>Fungi incertae sedis</taxon>
        <taxon>Mucoromycota</taxon>
        <taxon>Mucoromycotina</taxon>
        <taxon>Endogonomycetes</taxon>
        <taxon>Endogonales</taxon>
        <taxon>Endogonaceae</taxon>
        <taxon>Jimgerdemannia</taxon>
    </lineage>
</organism>
<sequence>MGERVGGSEIAAILGLTPNSDIYKVIEIVAVVNVSLMAISEMLMTYCKPAGGIPEYVQSVLA</sequence>
<proteinExistence type="predicted"/>
<keyword evidence="2" id="KW-1185">Reference proteome</keyword>
<evidence type="ECO:0000313" key="2">
    <source>
        <dbReference type="Proteomes" id="UP000268093"/>
    </source>
</evidence>
<comment type="caution">
    <text evidence="1">The sequence shown here is derived from an EMBL/GenBank/DDBJ whole genome shotgun (WGS) entry which is preliminary data.</text>
</comment>
<reference evidence="1 2" key="1">
    <citation type="journal article" date="2018" name="New Phytol.">
        <title>Phylogenomics of Endogonaceae and evolution of mycorrhizas within Mucoromycota.</title>
        <authorList>
            <person name="Chang Y."/>
            <person name="Desiro A."/>
            <person name="Na H."/>
            <person name="Sandor L."/>
            <person name="Lipzen A."/>
            <person name="Clum A."/>
            <person name="Barry K."/>
            <person name="Grigoriev I.V."/>
            <person name="Martin F.M."/>
            <person name="Stajich J.E."/>
            <person name="Smith M.E."/>
            <person name="Bonito G."/>
            <person name="Spatafora J.W."/>
        </authorList>
    </citation>
    <scope>NUCLEOTIDE SEQUENCE [LARGE SCALE GENOMIC DNA]</scope>
    <source>
        <strain evidence="1 2">GMNB39</strain>
    </source>
</reference>
<accession>A0A433DFU2</accession>
<dbReference type="EMBL" id="RBNI01002032">
    <property type="protein sequence ID" value="RUP49720.1"/>
    <property type="molecule type" value="Genomic_DNA"/>
</dbReference>
<gene>
    <name evidence="1" type="ORF">BC936DRAFT_141707</name>
</gene>
<protein>
    <submittedName>
        <fullName evidence="1">Uncharacterized protein</fullName>
    </submittedName>
</protein>
<dbReference type="AlphaFoldDB" id="A0A433DFU2"/>